<keyword evidence="7 8" id="KW-0315">Glutamine amidotransferase</keyword>
<keyword evidence="2 8" id="KW-0436">Ligase</keyword>
<dbReference type="InParanoid" id="A0A1Q6DTJ6"/>
<reference evidence="9" key="1">
    <citation type="submission" date="2016-12" db="EMBL/GenBank/DDBJ databases">
        <title>Discovery of methanogenic haloarchaea.</title>
        <authorList>
            <person name="Sorokin D.Y."/>
            <person name="Makarova K.S."/>
            <person name="Abbas B."/>
            <person name="Ferrer M."/>
            <person name="Golyshin P.N."/>
        </authorList>
    </citation>
    <scope>NUCLEOTIDE SEQUENCE [LARGE SCALE GENOMIC DNA]</scope>
    <source>
        <strain evidence="9">HMET1</strain>
    </source>
</reference>
<name>A0A1Q6DTJ6_METT1</name>
<dbReference type="SUPFAM" id="SSF52317">
    <property type="entry name" value="Class I glutamine amidotransferase-like"/>
    <property type="match status" value="1"/>
</dbReference>
<dbReference type="SMART" id="SM01211">
    <property type="entry name" value="GATase_5"/>
    <property type="match status" value="1"/>
</dbReference>
<dbReference type="STRING" id="1903181.BTN85_0162"/>
<dbReference type="Gene3D" id="3.40.50.880">
    <property type="match status" value="1"/>
</dbReference>
<dbReference type="GO" id="GO:0004642">
    <property type="term" value="F:phosphoribosylformylglycinamidine synthase activity"/>
    <property type="evidence" value="ECO:0007669"/>
    <property type="project" value="UniProtKB-UniRule"/>
</dbReference>
<feature type="active site" evidence="8">
    <location>
        <position position="206"/>
    </location>
</feature>
<comment type="function">
    <text evidence="8">Part of the phosphoribosylformylglycinamidine synthase complex involved in the purines biosynthetic pathway. Catalyzes the ATP-dependent conversion of formylglycinamide ribonucleotide (FGAR) and glutamine to yield formylglycinamidine ribonucleotide (FGAM) and glutamate. The FGAM synthase complex is composed of three subunits. PurQ produces an ammonia molecule by converting glutamine to glutamate. PurL transfers the ammonia molecule to FGAR to form FGAM in an ATP-dependent manner. PurS interacts with PurQ and PurL and is thought to assist in the transfer of the ammonia molecule from PurQ to PurL.</text>
</comment>
<dbReference type="Proteomes" id="UP000185744">
    <property type="component" value="Unassembled WGS sequence"/>
</dbReference>
<evidence type="ECO:0000256" key="2">
    <source>
        <dbReference type="ARBA" id="ARBA00022598"/>
    </source>
</evidence>
<gene>
    <name evidence="8" type="primary">purQ</name>
    <name evidence="9" type="ORF">BTN85_0162</name>
</gene>
<evidence type="ECO:0000256" key="1">
    <source>
        <dbReference type="ARBA" id="ARBA00022490"/>
    </source>
</evidence>
<keyword evidence="3 8" id="KW-0547">Nucleotide-binding</keyword>
<dbReference type="EMBL" id="MSDW01000001">
    <property type="protein sequence ID" value="OKY77694.1"/>
    <property type="molecule type" value="Genomic_DNA"/>
</dbReference>
<keyword evidence="5 8" id="KW-0378">Hydrolase</keyword>
<keyword evidence="10" id="KW-1185">Reference proteome</keyword>
<protein>
    <recommendedName>
        <fullName evidence="8">Phosphoribosylformylglycinamidine synthase subunit PurQ</fullName>
        <shortName evidence="8">FGAM synthase</shortName>
        <ecNumber evidence="8">6.3.5.3</ecNumber>
    </recommendedName>
    <alternativeName>
        <fullName evidence="8">Formylglycinamide ribonucleotide amidotransferase subunit I</fullName>
        <shortName evidence="8">FGAR amidotransferase I</shortName>
        <shortName evidence="8">FGAR-AT I</shortName>
    </alternativeName>
    <alternativeName>
        <fullName evidence="8">Glutaminase PurQ</fullName>
        <ecNumber evidence="8">3.5.1.2</ecNumber>
    </alternativeName>
    <alternativeName>
        <fullName evidence="8">Phosphoribosylformylglycinamidine synthase subunit I</fullName>
    </alternativeName>
</protein>
<comment type="catalytic activity">
    <reaction evidence="8">
        <text>N(2)-formyl-N(1)-(5-phospho-beta-D-ribosyl)glycinamide + L-glutamine + ATP + H2O = 2-formamido-N(1)-(5-O-phospho-beta-D-ribosyl)acetamidine + L-glutamate + ADP + phosphate + H(+)</text>
        <dbReference type="Rhea" id="RHEA:17129"/>
        <dbReference type="ChEBI" id="CHEBI:15377"/>
        <dbReference type="ChEBI" id="CHEBI:15378"/>
        <dbReference type="ChEBI" id="CHEBI:29985"/>
        <dbReference type="ChEBI" id="CHEBI:30616"/>
        <dbReference type="ChEBI" id="CHEBI:43474"/>
        <dbReference type="ChEBI" id="CHEBI:58359"/>
        <dbReference type="ChEBI" id="CHEBI:147286"/>
        <dbReference type="ChEBI" id="CHEBI:147287"/>
        <dbReference type="ChEBI" id="CHEBI:456216"/>
        <dbReference type="EC" id="6.3.5.3"/>
    </reaction>
</comment>
<comment type="pathway">
    <text evidence="8">Purine metabolism; IMP biosynthesis via de novo pathway; 5-amino-1-(5-phospho-D-ribosyl)imidazole from N(2)-formyl-N(1)-(5-phospho-D-ribosyl)glycinamide: step 1/2.</text>
</comment>
<organism evidence="9 10">
    <name type="scientific">Methanohalarchaeum thermophilum</name>
    <dbReference type="NCBI Taxonomy" id="1903181"/>
    <lineage>
        <taxon>Archaea</taxon>
        <taxon>Methanobacteriati</taxon>
        <taxon>Methanobacteriota</taxon>
        <taxon>Methanonatronarchaeia</taxon>
        <taxon>Methanonatronarchaeales</taxon>
        <taxon>Methanonatronarchaeaceae</taxon>
        <taxon>Candidatus Methanohalarchaeum</taxon>
    </lineage>
</organism>
<dbReference type="FunCoup" id="A0A1Q6DTJ6">
    <property type="interactions" value="19"/>
</dbReference>
<dbReference type="EC" id="3.5.1.2" evidence="8"/>
<evidence type="ECO:0000313" key="10">
    <source>
        <dbReference type="Proteomes" id="UP000185744"/>
    </source>
</evidence>
<dbReference type="GO" id="GO:0005737">
    <property type="term" value="C:cytoplasm"/>
    <property type="evidence" value="ECO:0007669"/>
    <property type="project" value="UniProtKB-SubCell"/>
</dbReference>
<keyword evidence="4 8" id="KW-0658">Purine biosynthesis</keyword>
<dbReference type="HAMAP" id="MF_00421">
    <property type="entry name" value="PurQ"/>
    <property type="match status" value="1"/>
</dbReference>
<keyword evidence="1 8" id="KW-0963">Cytoplasm</keyword>
<dbReference type="Pfam" id="PF13507">
    <property type="entry name" value="GATase_5"/>
    <property type="match status" value="1"/>
</dbReference>
<dbReference type="PIRSF" id="PIRSF001586">
    <property type="entry name" value="FGAM_synth_I"/>
    <property type="match status" value="1"/>
</dbReference>
<dbReference type="NCBIfam" id="NF002957">
    <property type="entry name" value="PRK03619.1"/>
    <property type="match status" value="1"/>
</dbReference>
<sequence>MPKISVIQFPGSNCDRDTKHVIEDVIGCRADLNWYESADLSNYDGIVLPGGFSYGDYLRAGAIAAQTKIGNSLKRAAREGKPILGICNGFQILTELGLLKGALTTNSYPKFRCEHVYLKVNNTESIFTRKFDKNEVINLPIAHKEGRYYNQDPELSELKNSNQIAFKYSNKEGEVTKASNPNGSCENIAGLINEKGNVLGMMPHPERASEDILGSTDGKKILKGMIESIN</sequence>
<evidence type="ECO:0000256" key="8">
    <source>
        <dbReference type="HAMAP-Rule" id="MF_00421"/>
    </source>
</evidence>
<evidence type="ECO:0000256" key="5">
    <source>
        <dbReference type="ARBA" id="ARBA00022801"/>
    </source>
</evidence>
<evidence type="ECO:0000256" key="6">
    <source>
        <dbReference type="ARBA" id="ARBA00022840"/>
    </source>
</evidence>
<evidence type="ECO:0000256" key="3">
    <source>
        <dbReference type="ARBA" id="ARBA00022741"/>
    </source>
</evidence>
<dbReference type="PANTHER" id="PTHR47552:SF1">
    <property type="entry name" value="PHOSPHORIBOSYLFORMYLGLYCINAMIDINE SYNTHASE SUBUNIT PURQ"/>
    <property type="match status" value="1"/>
</dbReference>
<dbReference type="InterPro" id="IPR029062">
    <property type="entry name" value="Class_I_gatase-like"/>
</dbReference>
<dbReference type="AlphaFoldDB" id="A0A1Q6DTJ6"/>
<proteinExistence type="inferred from homology"/>
<evidence type="ECO:0000313" key="9">
    <source>
        <dbReference type="EMBL" id="OKY77694.1"/>
    </source>
</evidence>
<dbReference type="GO" id="GO:0006189">
    <property type="term" value="P:'de novo' IMP biosynthetic process"/>
    <property type="evidence" value="ECO:0007669"/>
    <property type="project" value="UniProtKB-UniRule"/>
</dbReference>
<dbReference type="GO" id="GO:0005524">
    <property type="term" value="F:ATP binding"/>
    <property type="evidence" value="ECO:0007669"/>
    <property type="project" value="UniProtKB-KW"/>
</dbReference>
<dbReference type="GO" id="GO:0004359">
    <property type="term" value="F:glutaminase activity"/>
    <property type="evidence" value="ECO:0007669"/>
    <property type="project" value="UniProtKB-EC"/>
</dbReference>
<keyword evidence="6 8" id="KW-0067">ATP-binding</keyword>
<dbReference type="EC" id="6.3.5.3" evidence="8"/>
<evidence type="ECO:0000256" key="4">
    <source>
        <dbReference type="ARBA" id="ARBA00022755"/>
    </source>
</evidence>
<evidence type="ECO:0000256" key="7">
    <source>
        <dbReference type="ARBA" id="ARBA00022962"/>
    </source>
</evidence>
<comment type="caution">
    <text evidence="9">The sequence shown here is derived from an EMBL/GenBank/DDBJ whole genome shotgun (WGS) entry which is preliminary data.</text>
</comment>
<feature type="active site" description="Nucleophile" evidence="8">
    <location>
        <position position="87"/>
    </location>
</feature>
<dbReference type="PROSITE" id="PS51273">
    <property type="entry name" value="GATASE_TYPE_1"/>
    <property type="match status" value="1"/>
</dbReference>
<dbReference type="NCBIfam" id="TIGR01737">
    <property type="entry name" value="FGAM_synth_I"/>
    <property type="match status" value="1"/>
</dbReference>
<dbReference type="CDD" id="cd01740">
    <property type="entry name" value="GATase1_FGAR_AT"/>
    <property type="match status" value="1"/>
</dbReference>
<dbReference type="PANTHER" id="PTHR47552">
    <property type="entry name" value="PHOSPHORIBOSYLFORMYLGLYCINAMIDINE SYNTHASE SUBUNIT PURQ"/>
    <property type="match status" value="1"/>
</dbReference>
<dbReference type="GO" id="GO:0016740">
    <property type="term" value="F:transferase activity"/>
    <property type="evidence" value="ECO:0007669"/>
    <property type="project" value="UniProtKB-KW"/>
</dbReference>
<comment type="subcellular location">
    <subcellularLocation>
        <location evidence="8">Cytoplasm</location>
    </subcellularLocation>
</comment>
<dbReference type="InterPro" id="IPR010075">
    <property type="entry name" value="PRibForGlyAmidine_synth_PurQ"/>
</dbReference>
<comment type="subunit">
    <text evidence="8">Part of the FGAM synthase complex composed of 1 PurL, 1 PurQ and 2 PurS subunits.</text>
</comment>
<dbReference type="UniPathway" id="UPA00074">
    <property type="reaction ID" value="UER00128"/>
</dbReference>
<feature type="active site" evidence="8">
    <location>
        <position position="204"/>
    </location>
</feature>
<accession>A0A1Q6DTJ6</accession>
<comment type="catalytic activity">
    <reaction evidence="8">
        <text>L-glutamine + H2O = L-glutamate + NH4(+)</text>
        <dbReference type="Rhea" id="RHEA:15889"/>
        <dbReference type="ChEBI" id="CHEBI:15377"/>
        <dbReference type="ChEBI" id="CHEBI:28938"/>
        <dbReference type="ChEBI" id="CHEBI:29985"/>
        <dbReference type="ChEBI" id="CHEBI:58359"/>
        <dbReference type="EC" id="3.5.1.2"/>
    </reaction>
</comment>